<dbReference type="PANTHER" id="PTHR43273:SF3">
    <property type="entry name" value="ANAEROBIC SULFATASE-MATURATING ENZYME HOMOLOG ASLB-RELATED"/>
    <property type="match status" value="1"/>
</dbReference>
<feature type="region of interest" description="Disordered" evidence="1">
    <location>
        <begin position="95"/>
        <end position="122"/>
    </location>
</feature>
<dbReference type="SUPFAM" id="SSF102114">
    <property type="entry name" value="Radical SAM enzymes"/>
    <property type="match status" value="1"/>
</dbReference>
<organism evidence="2">
    <name type="scientific">marine sediment metagenome</name>
    <dbReference type="NCBI Taxonomy" id="412755"/>
    <lineage>
        <taxon>unclassified sequences</taxon>
        <taxon>metagenomes</taxon>
        <taxon>ecological metagenomes</taxon>
    </lineage>
</organism>
<evidence type="ECO:0000313" key="2">
    <source>
        <dbReference type="EMBL" id="KKM79300.1"/>
    </source>
</evidence>
<dbReference type="Gene3D" id="3.20.20.70">
    <property type="entry name" value="Aldolase class I"/>
    <property type="match status" value="1"/>
</dbReference>
<reference evidence="2" key="1">
    <citation type="journal article" date="2015" name="Nature">
        <title>Complex archaea that bridge the gap between prokaryotes and eukaryotes.</title>
        <authorList>
            <person name="Spang A."/>
            <person name="Saw J.H."/>
            <person name="Jorgensen S.L."/>
            <person name="Zaremba-Niedzwiedzka K."/>
            <person name="Martijn J."/>
            <person name="Lind A.E."/>
            <person name="van Eijk R."/>
            <person name="Schleper C."/>
            <person name="Guy L."/>
            <person name="Ettema T.J."/>
        </authorList>
    </citation>
    <scope>NUCLEOTIDE SEQUENCE</scope>
</reference>
<evidence type="ECO:0008006" key="3">
    <source>
        <dbReference type="Google" id="ProtNLM"/>
    </source>
</evidence>
<feature type="non-terminal residue" evidence="2">
    <location>
        <position position="1"/>
    </location>
</feature>
<proteinExistence type="predicted"/>
<dbReference type="InterPro" id="IPR023867">
    <property type="entry name" value="Sulphatase_maturase_rSAM"/>
</dbReference>
<evidence type="ECO:0000256" key="1">
    <source>
        <dbReference type="SAM" id="MobiDB-lite"/>
    </source>
</evidence>
<dbReference type="InterPro" id="IPR058240">
    <property type="entry name" value="rSAM_sf"/>
</dbReference>
<dbReference type="GO" id="GO:0016491">
    <property type="term" value="F:oxidoreductase activity"/>
    <property type="evidence" value="ECO:0007669"/>
    <property type="project" value="InterPro"/>
</dbReference>
<feature type="compositionally biased region" description="Polar residues" evidence="1">
    <location>
        <begin position="95"/>
        <end position="110"/>
    </location>
</feature>
<comment type="caution">
    <text evidence="2">The sequence shown here is derived from an EMBL/GenBank/DDBJ whole genome shotgun (WGS) entry which is preliminary data.</text>
</comment>
<protein>
    <recommendedName>
        <fullName evidence="3">Radical SAM core domain-containing protein</fullName>
    </recommendedName>
</protein>
<dbReference type="InterPro" id="IPR013785">
    <property type="entry name" value="Aldolase_TIM"/>
</dbReference>
<dbReference type="EMBL" id="LAZR01008352">
    <property type="protein sequence ID" value="KKM79300.1"/>
    <property type="molecule type" value="Genomic_DNA"/>
</dbReference>
<sequence length="122" mass="13366">SAARRGVASNWRHARGEGDIRMATASQQFQIITKPGGAICNLDCTYCYYLSKEALYPGSRFRMADDLLETYIKQLLESQRAPTVTVGWQGQEPVQTGLSLGQPASRSASAQPPIPAKKWCCS</sequence>
<name>A0A0F9MRM5_9ZZZZ</name>
<dbReference type="PANTHER" id="PTHR43273">
    <property type="entry name" value="ANAEROBIC SULFATASE-MATURATING ENZYME HOMOLOG ASLB-RELATED"/>
    <property type="match status" value="1"/>
</dbReference>
<dbReference type="AlphaFoldDB" id="A0A0F9MRM5"/>
<gene>
    <name evidence="2" type="ORF">LCGC14_1351350</name>
</gene>
<accession>A0A0F9MRM5</accession>